<evidence type="ECO:0000256" key="1">
    <source>
        <dbReference type="ARBA" id="ARBA00007074"/>
    </source>
</evidence>
<organism evidence="6 7">
    <name type="scientific">Hyphomicrobium denitrificans (strain ATCC 51888 / DSM 1869 / NCIMB 11706 / TK 0415)</name>
    <dbReference type="NCBI Taxonomy" id="582899"/>
    <lineage>
        <taxon>Bacteria</taxon>
        <taxon>Pseudomonadati</taxon>
        <taxon>Pseudomonadota</taxon>
        <taxon>Alphaproteobacteria</taxon>
        <taxon>Hyphomicrobiales</taxon>
        <taxon>Hyphomicrobiaceae</taxon>
        <taxon>Hyphomicrobium</taxon>
    </lineage>
</organism>
<evidence type="ECO:0000313" key="7">
    <source>
        <dbReference type="Proteomes" id="UP000002033"/>
    </source>
</evidence>
<sequence length="297" mass="32025">MTAKVSKLASGALDPRRNAFRSDLAAKALEGAVKADRYVAGEPAVVARSSVPLRKLPDPAHGFETEALFGEQLTIFDEASGWAWVQLVRDGYVGYVPADALRRGTARATHKIHSLGTFVYGAPDIKSPPLLYLAMNALLTVSAGDERFLELEGGAYVYARHAVSLDRNARDFVEIAERYVGTPYLWGGRTHIGLDCSGLVQTSLLAAGIVAPRDTDMQQAELGESVPVDDDLDGLTRGDLVFWKGHVGIMIDSVLMVHANAHHMQVAMEPLHEAAQRTKKASGDIVAVKRLGRLTAA</sequence>
<dbReference type="PANTHER" id="PTHR47359">
    <property type="entry name" value="PEPTIDOGLYCAN DL-ENDOPEPTIDASE CWLO"/>
    <property type="match status" value="1"/>
</dbReference>
<dbReference type="Pfam" id="PF00877">
    <property type="entry name" value="NLPC_P60"/>
    <property type="match status" value="1"/>
</dbReference>
<dbReference type="RefSeq" id="WP_013214371.1">
    <property type="nucleotide sequence ID" value="NC_014313.1"/>
</dbReference>
<proteinExistence type="inferred from homology"/>
<gene>
    <name evidence="6" type="ordered locus">Hden_0327</name>
</gene>
<dbReference type="HOGENOM" id="CLU_016043_13_3_5"/>
<protein>
    <submittedName>
        <fullName evidence="6">NLP/P60 protein</fullName>
    </submittedName>
</protein>
<dbReference type="SUPFAM" id="SSF54001">
    <property type="entry name" value="Cysteine proteinases"/>
    <property type="match status" value="1"/>
</dbReference>
<dbReference type="MEROPS" id="C40.001"/>
<dbReference type="GO" id="GO:0006508">
    <property type="term" value="P:proteolysis"/>
    <property type="evidence" value="ECO:0007669"/>
    <property type="project" value="UniProtKB-KW"/>
</dbReference>
<dbReference type="AlphaFoldDB" id="D8JR00"/>
<dbReference type="EMBL" id="CP002083">
    <property type="protein sequence ID" value="ADJ22152.1"/>
    <property type="molecule type" value="Genomic_DNA"/>
</dbReference>
<dbReference type="Pfam" id="PF18348">
    <property type="entry name" value="SH3_16"/>
    <property type="match status" value="1"/>
</dbReference>
<dbReference type="PROSITE" id="PS51935">
    <property type="entry name" value="NLPC_P60"/>
    <property type="match status" value="1"/>
</dbReference>
<evidence type="ECO:0000256" key="3">
    <source>
        <dbReference type="ARBA" id="ARBA00022801"/>
    </source>
</evidence>
<dbReference type="InterPro" id="IPR000064">
    <property type="entry name" value="NLP_P60_dom"/>
</dbReference>
<dbReference type="Gene3D" id="2.30.30.40">
    <property type="entry name" value="SH3 Domains"/>
    <property type="match status" value="1"/>
</dbReference>
<dbReference type="Gene3D" id="3.90.1720.10">
    <property type="entry name" value="endopeptidase domain like (from Nostoc punctiforme)"/>
    <property type="match status" value="1"/>
</dbReference>
<evidence type="ECO:0000259" key="5">
    <source>
        <dbReference type="PROSITE" id="PS51935"/>
    </source>
</evidence>
<evidence type="ECO:0000313" key="6">
    <source>
        <dbReference type="EMBL" id="ADJ22152.1"/>
    </source>
</evidence>
<evidence type="ECO:0000256" key="2">
    <source>
        <dbReference type="ARBA" id="ARBA00022670"/>
    </source>
</evidence>
<keyword evidence="7" id="KW-1185">Reference proteome</keyword>
<feature type="domain" description="NlpC/P60" evidence="5">
    <location>
        <begin position="166"/>
        <end position="292"/>
    </location>
</feature>
<reference evidence="7" key="1">
    <citation type="journal article" date="2011" name="J. Bacteriol.">
        <title>Genome sequences of eight morphologically diverse alphaproteobacteria.</title>
        <authorList>
            <consortium name="US DOE Joint Genome Institute"/>
            <person name="Brown P.J."/>
            <person name="Kysela D.T."/>
            <person name="Buechlein A."/>
            <person name="Hemmerich C."/>
            <person name="Brun Y.V."/>
        </authorList>
    </citation>
    <scope>NUCLEOTIDE SEQUENCE [LARGE SCALE GENOMIC DNA]</scope>
    <source>
        <strain evidence="7">ATCC 51888 / DSM 1869 / NCIB 11706 / TK 0415</strain>
    </source>
</reference>
<dbReference type="OrthoDB" id="9813368at2"/>
<dbReference type="Proteomes" id="UP000002033">
    <property type="component" value="Chromosome"/>
</dbReference>
<comment type="similarity">
    <text evidence="1">Belongs to the peptidase C40 family.</text>
</comment>
<dbReference type="InterPro" id="IPR051794">
    <property type="entry name" value="PG_Endopeptidase_C40"/>
</dbReference>
<evidence type="ECO:0000256" key="4">
    <source>
        <dbReference type="ARBA" id="ARBA00022807"/>
    </source>
</evidence>
<keyword evidence="2" id="KW-0645">Protease</keyword>
<dbReference type="eggNOG" id="COG0791">
    <property type="taxonomic scope" value="Bacteria"/>
</dbReference>
<dbReference type="GO" id="GO:0008234">
    <property type="term" value="F:cysteine-type peptidase activity"/>
    <property type="evidence" value="ECO:0007669"/>
    <property type="project" value="UniProtKB-KW"/>
</dbReference>
<dbReference type="PANTHER" id="PTHR47359:SF3">
    <property type="entry name" value="NLP_P60 DOMAIN-CONTAINING PROTEIN-RELATED"/>
    <property type="match status" value="1"/>
</dbReference>
<dbReference type="InterPro" id="IPR038765">
    <property type="entry name" value="Papain-like_cys_pep_sf"/>
</dbReference>
<keyword evidence="3" id="KW-0378">Hydrolase</keyword>
<accession>D8JR00</accession>
<keyword evidence="4" id="KW-0788">Thiol protease</keyword>
<dbReference type="KEGG" id="hdn:Hden_0327"/>
<dbReference type="STRING" id="582899.Hden_0327"/>
<dbReference type="InterPro" id="IPR041382">
    <property type="entry name" value="SH3_16"/>
</dbReference>
<name>D8JR00_HYPDA</name>